<gene>
    <name evidence="1" type="ORF">SAMN05443245_5229</name>
</gene>
<reference evidence="2" key="1">
    <citation type="submission" date="2016-10" db="EMBL/GenBank/DDBJ databases">
        <authorList>
            <person name="Varghese N."/>
        </authorList>
    </citation>
    <scope>NUCLEOTIDE SEQUENCE [LARGE SCALE GENOMIC DNA]</scope>
    <source>
        <strain evidence="2">GAS106B</strain>
    </source>
</reference>
<dbReference type="AlphaFoldDB" id="A0A1H1IJC1"/>
<organism evidence="1 2">
    <name type="scientific">Paraburkholderia fungorum</name>
    <dbReference type="NCBI Taxonomy" id="134537"/>
    <lineage>
        <taxon>Bacteria</taxon>
        <taxon>Pseudomonadati</taxon>
        <taxon>Pseudomonadota</taxon>
        <taxon>Betaproteobacteria</taxon>
        <taxon>Burkholderiales</taxon>
        <taxon>Burkholderiaceae</taxon>
        <taxon>Paraburkholderia</taxon>
    </lineage>
</organism>
<evidence type="ECO:0000313" key="2">
    <source>
        <dbReference type="Proteomes" id="UP000183487"/>
    </source>
</evidence>
<name>A0A1H1IJC1_9BURK</name>
<dbReference type="EMBL" id="FNKP01000002">
    <property type="protein sequence ID" value="SDR37478.1"/>
    <property type="molecule type" value="Genomic_DNA"/>
</dbReference>
<dbReference type="Proteomes" id="UP000183487">
    <property type="component" value="Unassembled WGS sequence"/>
</dbReference>
<proteinExistence type="predicted"/>
<evidence type="ECO:0000313" key="1">
    <source>
        <dbReference type="EMBL" id="SDR37478.1"/>
    </source>
</evidence>
<keyword evidence="2" id="KW-1185">Reference proteome</keyword>
<accession>A0A1H1IJC1</accession>
<protein>
    <submittedName>
        <fullName evidence="1">Uncharacterized protein</fullName>
    </submittedName>
</protein>
<sequence>MTCQRYGTSCAPCENGCFVKFSDYEKVVAERDAAIEMANRNALDASRWQHIYHGKYVIAEVMPDGRLRNLGGGYVGKYAIDDCMKEKP</sequence>